<evidence type="ECO:0000256" key="6">
    <source>
        <dbReference type="ARBA" id="ARBA00034311"/>
    </source>
</evidence>
<evidence type="ECO:0000313" key="10">
    <source>
        <dbReference type="Proteomes" id="UP000316270"/>
    </source>
</evidence>
<keyword evidence="10" id="KW-1185">Reference proteome</keyword>
<dbReference type="EMBL" id="CP042193">
    <property type="protein sequence ID" value="QDS73218.1"/>
    <property type="molecule type" value="Genomic_DNA"/>
</dbReference>
<dbReference type="Pfam" id="PF03067">
    <property type="entry name" value="LPMO_10"/>
    <property type="match status" value="1"/>
</dbReference>
<comment type="similarity">
    <text evidence="6">Belongs to the polysaccharide monooxygenase AA13 family.</text>
</comment>
<dbReference type="InterPro" id="IPR004302">
    <property type="entry name" value="Cellulose/chitin-bd_N"/>
</dbReference>
<evidence type="ECO:0000256" key="4">
    <source>
        <dbReference type="ARBA" id="ARBA00023157"/>
    </source>
</evidence>
<evidence type="ECO:0000256" key="3">
    <source>
        <dbReference type="ARBA" id="ARBA00023008"/>
    </source>
</evidence>
<dbReference type="AlphaFoldDB" id="A0A517LC50"/>
<evidence type="ECO:0000256" key="1">
    <source>
        <dbReference type="ARBA" id="ARBA00001973"/>
    </source>
</evidence>
<name>A0A517LC50_9PEZI</name>
<dbReference type="GO" id="GO:0046872">
    <property type="term" value="F:metal ion binding"/>
    <property type="evidence" value="ECO:0007669"/>
    <property type="project" value="UniProtKB-KW"/>
</dbReference>
<dbReference type="Gene3D" id="2.70.50.70">
    <property type="match status" value="1"/>
</dbReference>
<sequence length="202" mass="21065">MRSSILAVIAAFTASVAAHGAVTSPPVRNPGPAMMAACGAPAVAAAVADPTNPLEDIDMSAATPNCKLDLCRGATFADNTANVQTYTPGQTITMKADIPIPHEGPMNVSIIDTATNKVIGSPLISFASYADENLATLPANNTEFSFRMPMQLEAGQCVQPGQCTMQWFWVGTKAQQTYESCVDFVMMSGGAVGTGVGRRFVS</sequence>
<gene>
    <name evidence="9" type="ORF">FKW77_003249</name>
</gene>
<feature type="signal peptide" evidence="7">
    <location>
        <begin position="1"/>
        <end position="18"/>
    </location>
</feature>
<evidence type="ECO:0000256" key="5">
    <source>
        <dbReference type="ARBA" id="ARBA00023180"/>
    </source>
</evidence>
<feature type="chain" id="PRO_5021960857" description="Chitin-binding type-4 domain-containing protein" evidence="7">
    <location>
        <begin position="19"/>
        <end position="202"/>
    </location>
</feature>
<keyword evidence="7" id="KW-0732">Signal</keyword>
<comment type="cofactor">
    <cofactor evidence="1">
        <name>Cu(2+)</name>
        <dbReference type="ChEBI" id="CHEBI:29036"/>
    </cofactor>
</comment>
<keyword evidence="3" id="KW-0186">Copper</keyword>
<feature type="domain" description="Chitin-binding type-4" evidence="8">
    <location>
        <begin position="19"/>
        <end position="184"/>
    </location>
</feature>
<organism evidence="9 10">
    <name type="scientific">Venturia effusa</name>
    <dbReference type="NCBI Taxonomy" id="50376"/>
    <lineage>
        <taxon>Eukaryota</taxon>
        <taxon>Fungi</taxon>
        <taxon>Dikarya</taxon>
        <taxon>Ascomycota</taxon>
        <taxon>Pezizomycotina</taxon>
        <taxon>Dothideomycetes</taxon>
        <taxon>Pleosporomycetidae</taxon>
        <taxon>Venturiales</taxon>
        <taxon>Venturiaceae</taxon>
        <taxon>Venturia</taxon>
    </lineage>
</organism>
<dbReference type="PANTHER" id="PTHR36575">
    <property type="entry name" value="BINDING PROTEIN, PUTATIVE (AFU_ORTHOLOGUE AFUA_1G14430)-RELATED"/>
    <property type="match status" value="1"/>
</dbReference>
<dbReference type="Proteomes" id="UP000316270">
    <property type="component" value="Chromosome 9"/>
</dbReference>
<keyword evidence="2" id="KW-0479">Metal-binding</keyword>
<evidence type="ECO:0000259" key="8">
    <source>
        <dbReference type="Pfam" id="PF03067"/>
    </source>
</evidence>
<evidence type="ECO:0000256" key="7">
    <source>
        <dbReference type="SAM" id="SignalP"/>
    </source>
</evidence>
<protein>
    <recommendedName>
        <fullName evidence="8">Chitin-binding type-4 domain-containing protein</fullName>
    </recommendedName>
</protein>
<reference evidence="9 10" key="1">
    <citation type="submission" date="2019-07" db="EMBL/GenBank/DDBJ databases">
        <title>Finished genome of Venturia effusa.</title>
        <authorList>
            <person name="Young C.A."/>
            <person name="Cox M.P."/>
            <person name="Ganley A.R.D."/>
            <person name="David W.J."/>
        </authorList>
    </citation>
    <scope>NUCLEOTIDE SEQUENCE [LARGE SCALE GENOMIC DNA]</scope>
    <source>
        <strain evidence="10">albino</strain>
    </source>
</reference>
<evidence type="ECO:0000256" key="2">
    <source>
        <dbReference type="ARBA" id="ARBA00022723"/>
    </source>
</evidence>
<accession>A0A517LC50</accession>
<evidence type="ECO:0000313" key="9">
    <source>
        <dbReference type="EMBL" id="QDS73218.1"/>
    </source>
</evidence>
<keyword evidence="4" id="KW-1015">Disulfide bond</keyword>
<proteinExistence type="inferred from homology"/>
<dbReference type="PANTHER" id="PTHR36575:SF2">
    <property type="entry name" value="CHITIN-BINDING TYPE-4 DOMAIN-CONTAINING PROTEIN-RELATED"/>
    <property type="match status" value="1"/>
</dbReference>
<dbReference type="InterPro" id="IPR052282">
    <property type="entry name" value="Starch-active_LPMO"/>
</dbReference>
<keyword evidence="5" id="KW-0325">Glycoprotein</keyword>
<dbReference type="OrthoDB" id="120613at2759"/>